<evidence type="ECO:0000256" key="4">
    <source>
        <dbReference type="ARBA" id="ARBA00022729"/>
    </source>
</evidence>
<dbReference type="GO" id="GO:0030313">
    <property type="term" value="C:cell envelope"/>
    <property type="evidence" value="ECO:0007669"/>
    <property type="project" value="UniProtKB-SubCell"/>
</dbReference>
<accession>A0A972GX36</accession>
<evidence type="ECO:0000313" key="6">
    <source>
        <dbReference type="Proteomes" id="UP000641588"/>
    </source>
</evidence>
<protein>
    <submittedName>
        <fullName evidence="5">Extracellular solute-binding protein</fullName>
    </submittedName>
</protein>
<dbReference type="AlphaFoldDB" id="A0A972GX36"/>
<gene>
    <name evidence="5" type="ORF">GC093_14690</name>
</gene>
<comment type="caution">
    <text evidence="5">The sequence shown here is derived from an EMBL/GenBank/DDBJ whole genome shotgun (WGS) entry which is preliminary data.</text>
</comment>
<dbReference type="SUPFAM" id="SSF53850">
    <property type="entry name" value="Periplasmic binding protein-like II"/>
    <property type="match status" value="1"/>
</dbReference>
<dbReference type="PANTHER" id="PTHR43649:SF31">
    <property type="entry name" value="SN-GLYCEROL-3-PHOSPHATE-BINDING PERIPLASMIC PROTEIN UGPB"/>
    <property type="match status" value="1"/>
</dbReference>
<evidence type="ECO:0000256" key="2">
    <source>
        <dbReference type="ARBA" id="ARBA00008520"/>
    </source>
</evidence>
<dbReference type="Gene3D" id="3.40.190.10">
    <property type="entry name" value="Periplasmic binding protein-like II"/>
    <property type="match status" value="1"/>
</dbReference>
<proteinExistence type="inferred from homology"/>
<sequence length="455" mass="51171">MQINFLYNYYIIAKREVFSDMRKSTRKTLNLFLSTVTLLGVALTGCSQSGAPAASVEKVSSEPVTLKIFNHNAGIMQKDVDDLFSGPVQKKYPNIKFELVTGKSLEQLIAAGEIPDLIPTSNFYLNGLVDLGLTTDMNDFVKKERIDLNRFEPEAIKAIKQFGKNGELVGMPYTMNYGVMVYNKDIFDKFGIPYPTDGMTWNQVIELSKKLTKKQDGIQYIGLDPGDANALTRAYSLPVADEKQEKSMINSEGYQKVFSLLKQIYDIPGMVTDKKYVYGINTFIKEQRVAMIPYWISAYTSRIPQVGQTFQWDIVSYPSFDDKPGVGREIDFHMLVVPPTSKHKDAAYQVVQTLISDEAQQAMNKGTRLSILKDANLRKEFTSESKVYEGKNLSGMFKVKPAPVAYSPKYELDIYAILRDAMKDIVVNNLDINSALRTADEKANKIISASQLNSK</sequence>
<name>A0A972GX36_9BACL</name>
<organism evidence="5 6">
    <name type="scientific">Paenibacillus foliorum</name>
    <dbReference type="NCBI Taxonomy" id="2654974"/>
    <lineage>
        <taxon>Bacteria</taxon>
        <taxon>Bacillati</taxon>
        <taxon>Bacillota</taxon>
        <taxon>Bacilli</taxon>
        <taxon>Bacillales</taxon>
        <taxon>Paenibacillaceae</taxon>
        <taxon>Paenibacillus</taxon>
    </lineage>
</organism>
<dbReference type="InterPro" id="IPR006059">
    <property type="entry name" value="SBP"/>
</dbReference>
<evidence type="ECO:0000256" key="1">
    <source>
        <dbReference type="ARBA" id="ARBA00004196"/>
    </source>
</evidence>
<keyword evidence="3" id="KW-0813">Transport</keyword>
<dbReference type="Proteomes" id="UP000641588">
    <property type="component" value="Unassembled WGS sequence"/>
</dbReference>
<keyword evidence="4" id="KW-0732">Signal</keyword>
<comment type="similarity">
    <text evidence="2">Belongs to the bacterial solute-binding protein 1 family.</text>
</comment>
<comment type="subcellular location">
    <subcellularLocation>
        <location evidence="1">Cell envelope</location>
    </subcellularLocation>
</comment>
<dbReference type="EMBL" id="WHOD01000056">
    <property type="protein sequence ID" value="NOU94455.1"/>
    <property type="molecule type" value="Genomic_DNA"/>
</dbReference>
<evidence type="ECO:0000256" key="3">
    <source>
        <dbReference type="ARBA" id="ARBA00022448"/>
    </source>
</evidence>
<keyword evidence="6" id="KW-1185">Reference proteome</keyword>
<dbReference type="PANTHER" id="PTHR43649">
    <property type="entry name" value="ARABINOSE-BINDING PROTEIN-RELATED"/>
    <property type="match status" value="1"/>
</dbReference>
<reference evidence="5" key="1">
    <citation type="submission" date="2019-10" db="EMBL/GenBank/DDBJ databases">
        <title>Description of Paenibacillus glebae sp. nov.</title>
        <authorList>
            <person name="Carlier A."/>
            <person name="Qi S."/>
        </authorList>
    </citation>
    <scope>NUCLEOTIDE SEQUENCE</scope>
    <source>
        <strain evidence="5">LMG 31456</strain>
    </source>
</reference>
<dbReference type="InterPro" id="IPR050490">
    <property type="entry name" value="Bact_solute-bd_prot1"/>
</dbReference>
<dbReference type="Pfam" id="PF01547">
    <property type="entry name" value="SBP_bac_1"/>
    <property type="match status" value="1"/>
</dbReference>
<evidence type="ECO:0000313" key="5">
    <source>
        <dbReference type="EMBL" id="NOU94455.1"/>
    </source>
</evidence>